<evidence type="ECO:0000256" key="4">
    <source>
        <dbReference type="ARBA" id="ARBA00022679"/>
    </source>
</evidence>
<dbReference type="GO" id="GO:0000428">
    <property type="term" value="C:DNA-directed RNA polymerase complex"/>
    <property type="evidence" value="ECO:0007669"/>
    <property type="project" value="UniProtKB-KW"/>
</dbReference>
<dbReference type="InterPro" id="IPR004231">
    <property type="entry name" value="COpept_A_inh-like"/>
</dbReference>
<feature type="domain" description="Carboxypeptidase A inhibitor-like" evidence="8">
    <location>
        <begin position="201"/>
        <end position="252"/>
    </location>
</feature>
<reference evidence="9 10" key="1">
    <citation type="journal article" date="2017" name="Genome Biol.">
        <title>New reference genome sequences of hot pepper reveal the massive evolution of plant disease-resistance genes by retroduplication.</title>
        <authorList>
            <person name="Kim S."/>
            <person name="Park J."/>
            <person name="Yeom S.I."/>
            <person name="Kim Y.M."/>
            <person name="Seo E."/>
            <person name="Kim K.T."/>
            <person name="Kim M.S."/>
            <person name="Lee J.M."/>
            <person name="Cheong K."/>
            <person name="Shin H.S."/>
            <person name="Kim S.B."/>
            <person name="Han K."/>
            <person name="Lee J."/>
            <person name="Park M."/>
            <person name="Lee H.A."/>
            <person name="Lee H.Y."/>
            <person name="Lee Y."/>
            <person name="Oh S."/>
            <person name="Lee J.H."/>
            <person name="Choi E."/>
            <person name="Choi E."/>
            <person name="Lee S.E."/>
            <person name="Jeon J."/>
            <person name="Kim H."/>
            <person name="Choi G."/>
            <person name="Song H."/>
            <person name="Lee J."/>
            <person name="Lee S.C."/>
            <person name="Kwon J.K."/>
            <person name="Lee H.Y."/>
            <person name="Koo N."/>
            <person name="Hong Y."/>
            <person name="Kim R.W."/>
            <person name="Kang W.H."/>
            <person name="Huh J.H."/>
            <person name="Kang B.C."/>
            <person name="Yang T.J."/>
            <person name="Lee Y.H."/>
            <person name="Bennetzen J.L."/>
            <person name="Choi D."/>
        </authorList>
    </citation>
    <scope>NUCLEOTIDE SEQUENCE [LARGE SCALE GENOMIC DNA]</scope>
    <source>
        <strain evidence="10">cv. PBC81</strain>
    </source>
</reference>
<keyword evidence="3 9" id="KW-0240">DNA-directed RNA polymerase</keyword>
<evidence type="ECO:0000313" key="10">
    <source>
        <dbReference type="Proteomes" id="UP000224567"/>
    </source>
</evidence>
<accession>A0A2G2XEV3</accession>
<evidence type="ECO:0000256" key="2">
    <source>
        <dbReference type="ARBA" id="ARBA00012418"/>
    </source>
</evidence>
<evidence type="ECO:0000256" key="7">
    <source>
        <dbReference type="SAM" id="MobiDB-lite"/>
    </source>
</evidence>
<feature type="compositionally biased region" description="Acidic residues" evidence="7">
    <location>
        <begin position="1"/>
        <end position="22"/>
    </location>
</feature>
<keyword evidence="4" id="KW-0808">Transferase</keyword>
<evidence type="ECO:0000256" key="5">
    <source>
        <dbReference type="ARBA" id="ARBA00022695"/>
    </source>
</evidence>
<keyword evidence="6" id="KW-0804">Transcription</keyword>
<reference evidence="10" key="2">
    <citation type="journal article" date="2017" name="J. Anim. Genet.">
        <title>Multiple reference genome sequences of hot pepper reveal the massive evolution of plant disease resistance genes by retroduplication.</title>
        <authorList>
            <person name="Kim S."/>
            <person name="Park J."/>
            <person name="Yeom S.-I."/>
            <person name="Kim Y.-M."/>
            <person name="Seo E."/>
            <person name="Kim K.-T."/>
            <person name="Kim M.-S."/>
            <person name="Lee J.M."/>
            <person name="Cheong K."/>
            <person name="Shin H.-S."/>
            <person name="Kim S.-B."/>
            <person name="Han K."/>
            <person name="Lee J."/>
            <person name="Park M."/>
            <person name="Lee H.-A."/>
            <person name="Lee H.-Y."/>
            <person name="Lee Y."/>
            <person name="Oh S."/>
            <person name="Lee J.H."/>
            <person name="Choi E."/>
            <person name="Choi E."/>
            <person name="Lee S.E."/>
            <person name="Jeon J."/>
            <person name="Kim H."/>
            <person name="Choi G."/>
            <person name="Song H."/>
            <person name="Lee J."/>
            <person name="Lee S.-C."/>
            <person name="Kwon J.-K."/>
            <person name="Lee H.-Y."/>
            <person name="Koo N."/>
            <person name="Hong Y."/>
            <person name="Kim R.W."/>
            <person name="Kang W.-H."/>
            <person name="Huh J.H."/>
            <person name="Kang B.-C."/>
            <person name="Yang T.-J."/>
            <person name="Lee Y.-H."/>
            <person name="Bennetzen J.L."/>
            <person name="Choi D."/>
        </authorList>
    </citation>
    <scope>NUCLEOTIDE SEQUENCE [LARGE SCALE GENOMIC DNA]</scope>
    <source>
        <strain evidence="10">cv. PBC81</strain>
    </source>
</reference>
<organism evidence="9 10">
    <name type="scientific">Capsicum baccatum</name>
    <name type="common">Peruvian pepper</name>
    <dbReference type="NCBI Taxonomy" id="33114"/>
    <lineage>
        <taxon>Eukaryota</taxon>
        <taxon>Viridiplantae</taxon>
        <taxon>Streptophyta</taxon>
        <taxon>Embryophyta</taxon>
        <taxon>Tracheophyta</taxon>
        <taxon>Spermatophyta</taxon>
        <taxon>Magnoliopsida</taxon>
        <taxon>eudicotyledons</taxon>
        <taxon>Gunneridae</taxon>
        <taxon>Pentapetalae</taxon>
        <taxon>asterids</taxon>
        <taxon>lamiids</taxon>
        <taxon>Solanales</taxon>
        <taxon>Solanaceae</taxon>
        <taxon>Solanoideae</taxon>
        <taxon>Capsiceae</taxon>
        <taxon>Capsicum</taxon>
    </lineage>
</organism>
<keyword evidence="5" id="KW-0548">Nucleotidyltransferase</keyword>
<gene>
    <name evidence="9" type="ORF">CQW23_04465</name>
</gene>
<evidence type="ECO:0000313" key="9">
    <source>
        <dbReference type="EMBL" id="PHT55979.1"/>
    </source>
</evidence>
<sequence length="260" mass="29106">MKDDSMDMEDDSSNPQDVEEDCGTGSQSSHSFTDETNFYCDQIFTNKKELKMLLNGASVRNFFYYITEKSYTKLLKVKCVSRACGRDEYYMVAAENSLALNQDIQEEQVVPARYHQEFLTIAWEQAHLRIPLSRSEKCIVGTGLERQTTLDSGALAIAEREGRVVYTNTDTIVLAVQVKATSRELPVEIAAIEQRLAVVGDIITCLKKCNVQSDCSDGWLCSDCAPDALGDGRHCDKFLANGQGYFATKLQARYNNKQSV</sequence>
<dbReference type="Proteomes" id="UP000224567">
    <property type="component" value="Unassembled WGS sequence"/>
</dbReference>
<dbReference type="GO" id="GO:0032549">
    <property type="term" value="F:ribonucleoside binding"/>
    <property type="evidence" value="ECO:0007669"/>
    <property type="project" value="InterPro"/>
</dbReference>
<protein>
    <recommendedName>
        <fullName evidence="2">DNA-directed RNA polymerase</fullName>
        <ecNumber evidence="2">2.7.7.6</ecNumber>
    </recommendedName>
</protein>
<dbReference type="EMBL" id="MLFT02000002">
    <property type="protein sequence ID" value="PHT55979.1"/>
    <property type="molecule type" value="Genomic_DNA"/>
</dbReference>
<dbReference type="PANTHER" id="PTHR20856">
    <property type="entry name" value="DNA-DIRECTED RNA POLYMERASE I SUBUNIT 2"/>
    <property type="match status" value="1"/>
</dbReference>
<dbReference type="EC" id="2.7.7.6" evidence="2"/>
<dbReference type="GO" id="GO:0006351">
    <property type="term" value="P:DNA-templated transcription"/>
    <property type="evidence" value="ECO:0007669"/>
    <property type="project" value="InterPro"/>
</dbReference>
<evidence type="ECO:0000256" key="3">
    <source>
        <dbReference type="ARBA" id="ARBA00022478"/>
    </source>
</evidence>
<dbReference type="GO" id="GO:0003899">
    <property type="term" value="F:DNA-directed RNA polymerase activity"/>
    <property type="evidence" value="ECO:0007669"/>
    <property type="project" value="UniProtKB-EC"/>
</dbReference>
<name>A0A2G2XEV3_CAPBA</name>
<evidence type="ECO:0000259" key="8">
    <source>
        <dbReference type="Pfam" id="PF02977"/>
    </source>
</evidence>
<evidence type="ECO:0000256" key="6">
    <source>
        <dbReference type="ARBA" id="ARBA00023163"/>
    </source>
</evidence>
<evidence type="ECO:0000256" key="1">
    <source>
        <dbReference type="ARBA" id="ARBA00006835"/>
    </source>
</evidence>
<feature type="region of interest" description="Disordered" evidence="7">
    <location>
        <begin position="1"/>
        <end position="30"/>
    </location>
</feature>
<comment type="caution">
    <text evidence="9">The sequence shown here is derived from an EMBL/GenBank/DDBJ whole genome shotgun (WGS) entry which is preliminary data.</text>
</comment>
<dbReference type="OrthoDB" id="1301610at2759"/>
<comment type="similarity">
    <text evidence="1">Belongs to the RNA polymerase beta chain family.</text>
</comment>
<dbReference type="STRING" id="33114.A0A2G2XEV3"/>
<dbReference type="InterPro" id="IPR015712">
    <property type="entry name" value="DNA-dir_RNA_pol_su2"/>
</dbReference>
<proteinExistence type="inferred from homology"/>
<keyword evidence="10" id="KW-1185">Reference proteome</keyword>
<dbReference type="SUPFAM" id="SSF64484">
    <property type="entry name" value="beta and beta-prime subunits of DNA dependent RNA-polymerase"/>
    <property type="match status" value="1"/>
</dbReference>
<dbReference type="Pfam" id="PF02977">
    <property type="entry name" value="CarbpepA_inh"/>
    <property type="match status" value="1"/>
</dbReference>
<dbReference type="AlphaFoldDB" id="A0A2G2XEV3"/>